<evidence type="ECO:0000259" key="3">
    <source>
        <dbReference type="Pfam" id="PF00534"/>
    </source>
</evidence>
<proteinExistence type="predicted"/>
<dbReference type="EMBL" id="LRAD01000004">
    <property type="protein sequence ID" value="KXZ61854.1"/>
    <property type="molecule type" value="Genomic_DNA"/>
</dbReference>
<dbReference type="Pfam" id="PF00534">
    <property type="entry name" value="Glycos_transf_1"/>
    <property type="match status" value="1"/>
</dbReference>
<dbReference type="STRING" id="36807.Mlaev_00061"/>
<feature type="domain" description="Glycosyl transferase family 1" evidence="3">
    <location>
        <begin position="222"/>
        <end position="345"/>
    </location>
</feature>
<evidence type="ECO:0000313" key="5">
    <source>
        <dbReference type="EMBL" id="KXZ61854.1"/>
    </source>
</evidence>
<dbReference type="AlphaFoldDB" id="A0A150HIS0"/>
<name>A0A150HIS0_9MICO</name>
<comment type="caution">
    <text evidence="5">The sequence shown here is derived from an EMBL/GenBank/DDBJ whole genome shotgun (WGS) entry which is preliminary data.</text>
</comment>
<dbReference type="GO" id="GO:0016757">
    <property type="term" value="F:glycosyltransferase activity"/>
    <property type="evidence" value="ECO:0007669"/>
    <property type="project" value="UniProtKB-KW"/>
</dbReference>
<dbReference type="PANTHER" id="PTHR12526:SF510">
    <property type="entry name" value="D-INOSITOL 3-PHOSPHATE GLYCOSYLTRANSFERASE"/>
    <property type="match status" value="1"/>
</dbReference>
<evidence type="ECO:0000256" key="1">
    <source>
        <dbReference type="ARBA" id="ARBA00022676"/>
    </source>
</evidence>
<dbReference type="InterPro" id="IPR001296">
    <property type="entry name" value="Glyco_trans_1"/>
</dbReference>
<dbReference type="Proteomes" id="UP000075357">
    <property type="component" value="Unassembled WGS sequence"/>
</dbReference>
<dbReference type="PANTHER" id="PTHR12526">
    <property type="entry name" value="GLYCOSYLTRANSFERASE"/>
    <property type="match status" value="1"/>
</dbReference>
<keyword evidence="6" id="KW-1185">Reference proteome</keyword>
<keyword evidence="2" id="KW-0808">Transferase</keyword>
<sequence>MTRTVRILGTHGVPAAYGGFETAAQHVAMYLRDRGWNVVVYCQLDGDGDITSDRWNGIERVLVPEPREGWKGTSHFDLVSIRHATAHHREGDVWLTFGYNTGVLDVMPRLRGIPNVINMDGMEWTRRRWGLAKQAILLGNERLAGLVGDVLIGDHPVISAYLRRHFGARRVQTITYGAPEVISAPVAPVSDLALAPDAYGIVVCRPIPENSVLEIVTAWSARHRGMPLVVVGPYTDTDPYHLAVRSAASDEVRFPGAIFDADRLAALRLHAAVYVHGHTVGGTNPSLVEAMGAGNAVIAHDNRYNSWVAGPDNAYFRDADDLAVLLDELLPNAERLHRMGEASRTRYREEFTWEHIGAQYEHALLTALARHGHVSQRTEVLV</sequence>
<accession>A0A150HIS0</accession>
<organism evidence="5 6">
    <name type="scientific">Microbacterium laevaniformans</name>
    <dbReference type="NCBI Taxonomy" id="36807"/>
    <lineage>
        <taxon>Bacteria</taxon>
        <taxon>Bacillati</taxon>
        <taxon>Actinomycetota</taxon>
        <taxon>Actinomycetes</taxon>
        <taxon>Micrococcales</taxon>
        <taxon>Microbacteriaceae</taxon>
        <taxon>Microbacterium</taxon>
    </lineage>
</organism>
<evidence type="ECO:0000256" key="2">
    <source>
        <dbReference type="ARBA" id="ARBA00022679"/>
    </source>
</evidence>
<reference evidence="5 6" key="1">
    <citation type="submission" date="2016-01" db="EMBL/GenBank/DDBJ databases">
        <title>Draft genome sequences of Microbacterium laevaniformans LCDC 91-0039 and the type strain of Microbacterium hominis LCDC 84-209.</title>
        <authorList>
            <person name="Bernier A.-M."/>
            <person name="Bernard K."/>
        </authorList>
    </citation>
    <scope>NUCLEOTIDE SEQUENCE [LARGE SCALE GENOMIC DNA]</scope>
    <source>
        <strain evidence="5 6">LCDC 91-0039</strain>
    </source>
</reference>
<dbReference type="PATRIC" id="fig|36807.3.peg.63"/>
<dbReference type="RefSeq" id="WP_061681013.1">
    <property type="nucleotide sequence ID" value="NZ_BAABEE010000001.1"/>
</dbReference>
<gene>
    <name evidence="5" type="ORF">Mlaev_00061</name>
</gene>
<dbReference type="InterPro" id="IPR015393">
    <property type="entry name" value="DUF1972"/>
</dbReference>
<feature type="domain" description="DUF1972" evidence="4">
    <location>
        <begin position="3"/>
        <end position="178"/>
    </location>
</feature>
<keyword evidence="1" id="KW-0328">Glycosyltransferase</keyword>
<dbReference type="Gene3D" id="3.40.50.2000">
    <property type="entry name" value="Glycogen Phosphorylase B"/>
    <property type="match status" value="2"/>
</dbReference>
<protein>
    <submittedName>
        <fullName evidence="5">Uncharacterized protein</fullName>
    </submittedName>
</protein>
<dbReference type="SUPFAM" id="SSF53756">
    <property type="entry name" value="UDP-Glycosyltransferase/glycogen phosphorylase"/>
    <property type="match status" value="1"/>
</dbReference>
<evidence type="ECO:0000259" key="4">
    <source>
        <dbReference type="Pfam" id="PF09314"/>
    </source>
</evidence>
<dbReference type="Pfam" id="PF09314">
    <property type="entry name" value="DUF1972"/>
    <property type="match status" value="1"/>
</dbReference>
<evidence type="ECO:0000313" key="6">
    <source>
        <dbReference type="Proteomes" id="UP000075357"/>
    </source>
</evidence>